<dbReference type="OrthoDB" id="9793864at2"/>
<sequence>MIGYGRKSPEVTRALRAAEEILPSSGDLEDLLDNLSESRGRPLRVLTAPLESKISGLLISTDRADYIAASERASPERLVAIVCHEVAHTLLGHDHSKPVGQELVDSGLLRGIDSRLAGSVVTTRQAYAHTDEADAETVATYVSIELRRRVMRGGNTFFDERWR</sequence>
<protein>
    <recommendedName>
        <fullName evidence="3">IrrE N-terminal-like domain-containing protein</fullName>
    </recommendedName>
</protein>
<evidence type="ECO:0000313" key="1">
    <source>
        <dbReference type="EMBL" id="ATG52033.1"/>
    </source>
</evidence>
<evidence type="ECO:0008006" key="3">
    <source>
        <dbReference type="Google" id="ProtNLM"/>
    </source>
</evidence>
<proteinExistence type="predicted"/>
<evidence type="ECO:0000313" key="2">
    <source>
        <dbReference type="Proteomes" id="UP000218165"/>
    </source>
</evidence>
<accession>A0A291GNE4</accession>
<dbReference type="RefSeq" id="WP_096803151.1">
    <property type="nucleotide sequence ID" value="NZ_CP023563.1"/>
</dbReference>
<dbReference type="EMBL" id="CP023563">
    <property type="protein sequence ID" value="ATG52033.1"/>
    <property type="molecule type" value="Genomic_DNA"/>
</dbReference>
<organism evidence="1 2">
    <name type="scientific">Brachybacterium vulturis</name>
    <dbReference type="NCBI Taxonomy" id="2017484"/>
    <lineage>
        <taxon>Bacteria</taxon>
        <taxon>Bacillati</taxon>
        <taxon>Actinomycetota</taxon>
        <taxon>Actinomycetes</taxon>
        <taxon>Micrococcales</taxon>
        <taxon>Dermabacteraceae</taxon>
        <taxon>Brachybacterium</taxon>
    </lineage>
</organism>
<dbReference type="Proteomes" id="UP000218165">
    <property type="component" value="Chromosome"/>
</dbReference>
<gene>
    <name evidence="1" type="ORF">CFK38_11260</name>
</gene>
<keyword evidence="2" id="KW-1185">Reference proteome</keyword>
<dbReference type="KEGG" id="brz:CFK38_11260"/>
<dbReference type="AlphaFoldDB" id="A0A291GNE4"/>
<name>A0A291GNE4_9MICO</name>
<reference evidence="2" key="1">
    <citation type="submission" date="2017-09" db="EMBL/GenBank/DDBJ databases">
        <title>Brachybacterium sp. VM2412.</title>
        <authorList>
            <person name="Tak E.J."/>
            <person name="Bae J.-W."/>
        </authorList>
    </citation>
    <scope>NUCLEOTIDE SEQUENCE [LARGE SCALE GENOMIC DNA]</scope>
    <source>
        <strain evidence="2">VM2412</strain>
    </source>
</reference>